<name>A0A2T4BXV2_TRILO</name>
<evidence type="ECO:0000313" key="2">
    <source>
        <dbReference type="EMBL" id="PTB74173.1"/>
    </source>
</evidence>
<keyword evidence="1" id="KW-0812">Transmembrane</keyword>
<reference evidence="2 3" key="1">
    <citation type="submission" date="2016-07" db="EMBL/GenBank/DDBJ databases">
        <title>Multiple horizontal gene transfer events from other fungi enriched the ability of initially mycotrophic Trichoderma (Ascomycota) to feed on dead plant biomass.</title>
        <authorList>
            <consortium name="DOE Joint Genome Institute"/>
            <person name="Aerts A."/>
            <person name="Atanasova L."/>
            <person name="Chenthamara K."/>
            <person name="Zhang J."/>
            <person name="Grujic M."/>
            <person name="Henrissat B."/>
            <person name="Kuo A."/>
            <person name="Salamov A."/>
            <person name="Lipzen A."/>
            <person name="Labutti K."/>
            <person name="Barry K."/>
            <person name="Miao Y."/>
            <person name="Rahimi M.J."/>
            <person name="Shen Q."/>
            <person name="Grigoriev I.V."/>
            <person name="Kubicek C.P."/>
            <person name="Druzhinina I.S."/>
        </authorList>
    </citation>
    <scope>NUCLEOTIDE SEQUENCE [LARGE SCALE GENOMIC DNA]</scope>
    <source>
        <strain evidence="2 3">ATCC 18648</strain>
    </source>
</reference>
<evidence type="ECO:0000256" key="1">
    <source>
        <dbReference type="SAM" id="Phobius"/>
    </source>
</evidence>
<proteinExistence type="predicted"/>
<protein>
    <submittedName>
        <fullName evidence="2">Uncharacterized protein</fullName>
    </submittedName>
</protein>
<keyword evidence="1" id="KW-1133">Transmembrane helix</keyword>
<feature type="transmembrane region" description="Helical" evidence="1">
    <location>
        <begin position="51"/>
        <end position="71"/>
    </location>
</feature>
<dbReference type="Proteomes" id="UP000240760">
    <property type="component" value="Unassembled WGS sequence"/>
</dbReference>
<feature type="transmembrane region" description="Helical" evidence="1">
    <location>
        <begin position="78"/>
        <end position="97"/>
    </location>
</feature>
<organism evidence="2 3">
    <name type="scientific">Trichoderma longibrachiatum ATCC 18648</name>
    <dbReference type="NCBI Taxonomy" id="983965"/>
    <lineage>
        <taxon>Eukaryota</taxon>
        <taxon>Fungi</taxon>
        <taxon>Dikarya</taxon>
        <taxon>Ascomycota</taxon>
        <taxon>Pezizomycotina</taxon>
        <taxon>Sordariomycetes</taxon>
        <taxon>Hypocreomycetidae</taxon>
        <taxon>Hypocreales</taxon>
        <taxon>Hypocreaceae</taxon>
        <taxon>Trichoderma</taxon>
    </lineage>
</organism>
<keyword evidence="1" id="KW-0472">Membrane</keyword>
<evidence type="ECO:0000313" key="3">
    <source>
        <dbReference type="Proteomes" id="UP000240760"/>
    </source>
</evidence>
<dbReference type="AlphaFoldDB" id="A0A2T4BXV2"/>
<keyword evidence="3" id="KW-1185">Reference proteome</keyword>
<sequence>MTMRFKATRPASAIIAGAHRCNSAQHEPMMLLATVYSRSRSATMRLSTSEVFAFPLLAPLLPLALSLSLSLSLSTSHSVFSSLICISPCCPLAIAFYSCQHLDVVAVARNAAHAYWVSSHVDWRLRLWQDIRNAQGCILHDMRSHGFMAPKKCGISVCFWEL</sequence>
<gene>
    <name evidence="2" type="ORF">M440DRAFT_109728</name>
</gene>
<dbReference type="EMBL" id="KZ679136">
    <property type="protein sequence ID" value="PTB74173.1"/>
    <property type="molecule type" value="Genomic_DNA"/>
</dbReference>
<accession>A0A2T4BXV2</accession>